<dbReference type="AlphaFoldDB" id="A0A4Q2D181"/>
<accession>A0A4Q2D181</accession>
<dbReference type="EMBL" id="SDEE01001072">
    <property type="protein sequence ID" value="RXW12930.1"/>
    <property type="molecule type" value="Genomic_DNA"/>
</dbReference>
<dbReference type="Proteomes" id="UP000290288">
    <property type="component" value="Unassembled WGS sequence"/>
</dbReference>
<gene>
    <name evidence="1" type="ORF">EST38_g12928</name>
</gene>
<keyword evidence="2" id="KW-1185">Reference proteome</keyword>
<organism evidence="1 2">
    <name type="scientific">Candolleomyces aberdarensis</name>
    <dbReference type="NCBI Taxonomy" id="2316362"/>
    <lineage>
        <taxon>Eukaryota</taxon>
        <taxon>Fungi</taxon>
        <taxon>Dikarya</taxon>
        <taxon>Basidiomycota</taxon>
        <taxon>Agaricomycotina</taxon>
        <taxon>Agaricomycetes</taxon>
        <taxon>Agaricomycetidae</taxon>
        <taxon>Agaricales</taxon>
        <taxon>Agaricineae</taxon>
        <taxon>Psathyrellaceae</taxon>
        <taxon>Candolleomyces</taxon>
    </lineage>
</organism>
<evidence type="ECO:0000313" key="1">
    <source>
        <dbReference type="EMBL" id="RXW12930.1"/>
    </source>
</evidence>
<proteinExistence type="predicted"/>
<evidence type="ECO:0000313" key="2">
    <source>
        <dbReference type="Proteomes" id="UP000290288"/>
    </source>
</evidence>
<dbReference type="SUPFAM" id="SSF52047">
    <property type="entry name" value="RNI-like"/>
    <property type="match status" value="1"/>
</dbReference>
<dbReference type="OrthoDB" id="2745898at2759"/>
<sequence>MLPHFPSEIIELIVDELAVSGKGPWKGLLRDVKSCCLAATIFVPHCQKHIFRSITLHPPRDIIKSSKIRRPYLTRLFSRVVNRNPRLALYVQVLNYRASLYRDSDDPDIPRALHTLRNVVELNLSIVEDEGYSHMKDHGDTYYLTYSWQQAIAFLIGRPQLRVLRLKDITSPANDLFSCTELVTLELENAKLVWFCDSDSDEEDEEELSEPECTSPEIENIYLREMKVGPGTTDALQKLLTPPKDASGRIFDFSQLVRLSVTMEEAADYEKVKPLLEGAKCLQDLSINVDTWTNNLVPDLCLKNLEATSLSTLVSLKIDFTLLMSMAQWVLADPYFGLCDEGVLPNLTALRELNMRLVLGDYLNISHTSFSNQWGRLDQIVASNVESGWFSNFRTLQLEILIRVKEFDPFLAEESMDDGQRILENVSKHVYPRQFTGVRRLEKLGRLQFSFEAGMEILDCYTSCETRQFASNI</sequence>
<comment type="caution">
    <text evidence="1">The sequence shown here is derived from an EMBL/GenBank/DDBJ whole genome shotgun (WGS) entry which is preliminary data.</text>
</comment>
<protein>
    <recommendedName>
        <fullName evidence="3">F-box domain-containing protein</fullName>
    </recommendedName>
</protein>
<reference evidence="1 2" key="1">
    <citation type="submission" date="2019-01" db="EMBL/GenBank/DDBJ databases">
        <title>Draft genome sequence of Psathyrella aberdarensis IHI B618.</title>
        <authorList>
            <person name="Buettner E."/>
            <person name="Kellner H."/>
        </authorList>
    </citation>
    <scope>NUCLEOTIDE SEQUENCE [LARGE SCALE GENOMIC DNA]</scope>
    <source>
        <strain evidence="1 2">IHI B618</strain>
    </source>
</reference>
<name>A0A4Q2D181_9AGAR</name>
<evidence type="ECO:0008006" key="3">
    <source>
        <dbReference type="Google" id="ProtNLM"/>
    </source>
</evidence>